<protein>
    <submittedName>
        <fullName evidence="4">TetR family transcriptional regulator</fullName>
    </submittedName>
</protein>
<dbReference type="Gene3D" id="1.10.357.10">
    <property type="entry name" value="Tetracycline Repressor, domain 2"/>
    <property type="match status" value="1"/>
</dbReference>
<dbReference type="PRINTS" id="PR00455">
    <property type="entry name" value="HTHTETR"/>
</dbReference>
<dbReference type="InterPro" id="IPR050109">
    <property type="entry name" value="HTH-type_TetR-like_transc_reg"/>
</dbReference>
<dbReference type="AlphaFoldDB" id="A0A1W0B7R7"/>
<dbReference type="Gene3D" id="1.10.10.60">
    <property type="entry name" value="Homeodomain-like"/>
    <property type="match status" value="1"/>
</dbReference>
<sequence>MTGKNTGVRAAKTMANRAKMLAAARELFTTRGYTSTTMKAIAEQAGMAVQTLYFTFATKRAILSELLDVEIAGDTEPVATMDRPWFAAALAAAPAEQIRLQVEAAATIYGRASPLLEVIRSAAATDPELAELWETNIAQRHLVQLRLAEALTAKTPLRGGLTATRAADIALATLAPETYRLLVHDRGWTDTEWASWATDALTLQLLPSGRSHGDPRETPEPEEAR</sequence>
<reference evidence="4 5" key="1">
    <citation type="journal article" date="2016" name="Antonie Van Leeuwenhoek">
        <title>Nocardia donostiensis sp. nov., isolated from human respiratory specimens.</title>
        <authorList>
            <person name="Ercibengoa M."/>
            <person name="Bell M."/>
            <person name="Marimon J.M."/>
            <person name="Humrighouse B."/>
            <person name="Klenk H.P."/>
            <person name="Potter G."/>
            <person name="Perez-Trallero E."/>
        </authorList>
    </citation>
    <scope>NUCLEOTIDE SEQUENCE [LARGE SCALE GENOMIC DNA]</scope>
    <source>
        <strain evidence="4 5">X1655</strain>
    </source>
</reference>
<dbReference type="Pfam" id="PF00440">
    <property type="entry name" value="TetR_N"/>
    <property type="match status" value="1"/>
</dbReference>
<name>A0A1W0B7R7_9NOCA</name>
<dbReference type="SUPFAM" id="SSF46689">
    <property type="entry name" value="Homeodomain-like"/>
    <property type="match status" value="1"/>
</dbReference>
<dbReference type="PANTHER" id="PTHR30055">
    <property type="entry name" value="HTH-TYPE TRANSCRIPTIONAL REGULATOR RUTR"/>
    <property type="match status" value="1"/>
</dbReference>
<keyword evidence="5" id="KW-1185">Reference proteome</keyword>
<comment type="caution">
    <text evidence="4">The sequence shown here is derived from an EMBL/GenBank/DDBJ whole genome shotgun (WGS) entry which is preliminary data.</text>
</comment>
<evidence type="ECO:0000259" key="3">
    <source>
        <dbReference type="PROSITE" id="PS50977"/>
    </source>
</evidence>
<dbReference type="EMBL" id="MUMY01000027">
    <property type="protein sequence ID" value="ONM46318.1"/>
    <property type="molecule type" value="Genomic_DNA"/>
</dbReference>
<evidence type="ECO:0000313" key="5">
    <source>
        <dbReference type="Proteomes" id="UP000188836"/>
    </source>
</evidence>
<gene>
    <name evidence="4" type="ORF">B0T46_23760</name>
</gene>
<proteinExistence type="predicted"/>
<dbReference type="GO" id="GO:0003700">
    <property type="term" value="F:DNA-binding transcription factor activity"/>
    <property type="evidence" value="ECO:0007669"/>
    <property type="project" value="TreeGrafter"/>
</dbReference>
<keyword evidence="1 2" id="KW-0238">DNA-binding</keyword>
<dbReference type="InterPro" id="IPR009057">
    <property type="entry name" value="Homeodomain-like_sf"/>
</dbReference>
<evidence type="ECO:0000256" key="2">
    <source>
        <dbReference type="PROSITE-ProRule" id="PRU00335"/>
    </source>
</evidence>
<feature type="domain" description="HTH tetR-type" evidence="3">
    <location>
        <begin position="14"/>
        <end position="74"/>
    </location>
</feature>
<dbReference type="OrthoDB" id="4823039at2"/>
<dbReference type="GO" id="GO:0000976">
    <property type="term" value="F:transcription cis-regulatory region binding"/>
    <property type="evidence" value="ECO:0007669"/>
    <property type="project" value="TreeGrafter"/>
</dbReference>
<dbReference type="RefSeq" id="WP_077121219.1">
    <property type="nucleotide sequence ID" value="NZ_MUKP01000031.1"/>
</dbReference>
<evidence type="ECO:0000256" key="1">
    <source>
        <dbReference type="ARBA" id="ARBA00023125"/>
    </source>
</evidence>
<accession>A0A1W0B7R7</accession>
<dbReference type="InterPro" id="IPR001647">
    <property type="entry name" value="HTH_TetR"/>
</dbReference>
<evidence type="ECO:0000313" key="4">
    <source>
        <dbReference type="EMBL" id="ONM46318.1"/>
    </source>
</evidence>
<dbReference type="PROSITE" id="PS50977">
    <property type="entry name" value="HTH_TETR_2"/>
    <property type="match status" value="1"/>
</dbReference>
<feature type="DNA-binding region" description="H-T-H motif" evidence="2">
    <location>
        <begin position="37"/>
        <end position="56"/>
    </location>
</feature>
<dbReference type="Proteomes" id="UP000188836">
    <property type="component" value="Unassembled WGS sequence"/>
</dbReference>
<dbReference type="PANTHER" id="PTHR30055:SF226">
    <property type="entry name" value="HTH-TYPE TRANSCRIPTIONAL REGULATOR PKSA"/>
    <property type="match status" value="1"/>
</dbReference>
<organism evidence="4 5">
    <name type="scientific">Nocardia donostiensis</name>
    <dbReference type="NCBI Taxonomy" id="1538463"/>
    <lineage>
        <taxon>Bacteria</taxon>
        <taxon>Bacillati</taxon>
        <taxon>Actinomycetota</taxon>
        <taxon>Actinomycetes</taxon>
        <taxon>Mycobacteriales</taxon>
        <taxon>Nocardiaceae</taxon>
        <taxon>Nocardia</taxon>
    </lineage>
</organism>